<feature type="region of interest" description="Disordered" evidence="1">
    <location>
        <begin position="95"/>
        <end position="130"/>
    </location>
</feature>
<keyword evidence="3" id="KW-1185">Reference proteome</keyword>
<sequence>MAPDTEPHRDAVEMPATTLVLNDRFIESIGEERLGDYVTTLVNLAAQAKGGSTVEVTRQLSDILAAHGYPIPPIEAERLAEQLIRANGRDISITRGDGTVLHGPHHTIGDFDPPVVGSADPEDPDRPLYS</sequence>
<dbReference type="OrthoDB" id="4866346at2"/>
<dbReference type="EMBL" id="CAJB01000160">
    <property type="protein sequence ID" value="CCH78038.1"/>
    <property type="molecule type" value="Genomic_DNA"/>
</dbReference>
<comment type="caution">
    <text evidence="2">The sequence shown here is derived from an EMBL/GenBank/DDBJ whole genome shotgun (WGS) entry which is preliminary data.</text>
</comment>
<dbReference type="Proteomes" id="UP000035721">
    <property type="component" value="Unassembled WGS sequence"/>
</dbReference>
<proteinExistence type="predicted"/>
<gene>
    <name evidence="2" type="ORF">BN12_2420021</name>
</gene>
<evidence type="ECO:0000313" key="3">
    <source>
        <dbReference type="Proteomes" id="UP000035721"/>
    </source>
</evidence>
<protein>
    <submittedName>
        <fullName evidence="2">Uncharacterized protein</fullName>
    </submittedName>
</protein>
<name>A0A077LVS8_9MICO</name>
<organism evidence="2 3">
    <name type="scientific">Nostocoides japonicum T1-X7</name>
    <dbReference type="NCBI Taxonomy" id="1194083"/>
    <lineage>
        <taxon>Bacteria</taxon>
        <taxon>Bacillati</taxon>
        <taxon>Actinomycetota</taxon>
        <taxon>Actinomycetes</taxon>
        <taxon>Micrococcales</taxon>
        <taxon>Intrasporangiaceae</taxon>
        <taxon>Nostocoides</taxon>
    </lineage>
</organism>
<reference evidence="2 3" key="1">
    <citation type="journal article" date="2013" name="ISME J.">
        <title>A metabolic model for members of the genus Tetrasphaera involved in enhanced biological phosphorus removal.</title>
        <authorList>
            <person name="Kristiansen R."/>
            <person name="Nguyen H.T.T."/>
            <person name="Saunders A.M."/>
            <person name="Nielsen J.L."/>
            <person name="Wimmer R."/>
            <person name="Le V.Q."/>
            <person name="McIlroy S.J."/>
            <person name="Petrovski S."/>
            <person name="Seviour R.J."/>
            <person name="Calteau A."/>
            <person name="Nielsen K.L."/>
            <person name="Nielsen P.H."/>
        </authorList>
    </citation>
    <scope>NUCLEOTIDE SEQUENCE [LARGE SCALE GENOMIC DNA]</scope>
    <source>
        <strain evidence="2 3">T1-X7</strain>
    </source>
</reference>
<evidence type="ECO:0000313" key="2">
    <source>
        <dbReference type="EMBL" id="CCH78038.1"/>
    </source>
</evidence>
<evidence type="ECO:0000256" key="1">
    <source>
        <dbReference type="SAM" id="MobiDB-lite"/>
    </source>
</evidence>
<accession>A0A077LVS8</accession>
<dbReference type="AlphaFoldDB" id="A0A077LVS8"/>
<dbReference type="RefSeq" id="WP_048554974.1">
    <property type="nucleotide sequence ID" value="NZ_HF570958.1"/>
</dbReference>